<dbReference type="InterPro" id="IPR020846">
    <property type="entry name" value="MFS_dom"/>
</dbReference>
<keyword evidence="9" id="KW-0175">Coiled coil</keyword>
<dbReference type="PROSITE" id="PS00216">
    <property type="entry name" value="SUGAR_TRANSPORT_1"/>
    <property type="match status" value="1"/>
</dbReference>
<dbReference type="InterPro" id="IPR005828">
    <property type="entry name" value="MFS_sugar_transport-like"/>
</dbReference>
<evidence type="ECO:0000256" key="1">
    <source>
        <dbReference type="ARBA" id="ARBA00004651"/>
    </source>
</evidence>
<sequence length="472" mass="51207">MTTNDLSAIERKKKLSKITWIATFGGLLFGFDTGVINGALPFMSLPDQLNLNAFTEGLVSSSLIFGAAFGAVFGGQLSDKFGRRKLILWLAILFFFSTLGTSFAPNVPIMVISRIFLGLAVGGASVTVPTFLSEMSPKERRGRMVTQNEFMIVTGQLLAYVTNAVLGNTVADPGVWRIMLVIATIPAVVLWIGMLSVPESPRWYAAKGKMGDALKILKDIRNIQQANTELKEIKDNIELEENIEKASMKDLAVPWIRRIVLLGIGLAVIQQITGVNSIMYYGTEILRDAGFGTQAALIGNVANGAIAVIAVIIGIGLLGKVGRRPMLIVGQIGVIVSLTLIAIFSNVLAGTAALPYVVLSLTVTFLAFMQGAIAPVTWLMLAEIFPLRLRGLGMGVSVFLLWMTNFVISFLFPILLEFVGLSVTFFVFAVLNVLAVLFVVKYVPETKGVSLEELEQKFRSYDTPDNKKPAGF</sequence>
<dbReference type="PRINTS" id="PR00171">
    <property type="entry name" value="SUGRTRNSPORT"/>
</dbReference>
<dbReference type="RefSeq" id="WP_060667756.1">
    <property type="nucleotide sequence ID" value="NZ_JARTGE010000027.1"/>
</dbReference>
<dbReference type="PROSITE" id="PS00217">
    <property type="entry name" value="SUGAR_TRANSPORT_2"/>
    <property type="match status" value="1"/>
</dbReference>
<feature type="transmembrane region" description="Helical" evidence="10">
    <location>
        <begin position="354"/>
        <end position="380"/>
    </location>
</feature>
<organism evidence="12 13">
    <name type="scientific">Oceanobacillus caeni</name>
    <dbReference type="NCBI Taxonomy" id="405946"/>
    <lineage>
        <taxon>Bacteria</taxon>
        <taxon>Bacillati</taxon>
        <taxon>Bacillota</taxon>
        <taxon>Bacilli</taxon>
        <taxon>Bacillales</taxon>
        <taxon>Bacillaceae</taxon>
        <taxon>Oceanobacillus</taxon>
    </lineage>
</organism>
<evidence type="ECO:0000313" key="12">
    <source>
        <dbReference type="EMBL" id="KPH77878.1"/>
    </source>
</evidence>
<dbReference type="InterPro" id="IPR005829">
    <property type="entry name" value="Sugar_transporter_CS"/>
</dbReference>
<feature type="domain" description="Major facilitator superfamily (MFS) profile" evidence="11">
    <location>
        <begin position="18"/>
        <end position="447"/>
    </location>
</feature>
<feature type="transmembrane region" description="Helical" evidence="10">
    <location>
        <begin position="111"/>
        <end position="132"/>
    </location>
</feature>
<evidence type="ECO:0000313" key="13">
    <source>
        <dbReference type="Proteomes" id="UP000037854"/>
    </source>
</evidence>
<feature type="transmembrane region" description="Helical" evidence="10">
    <location>
        <begin position="301"/>
        <end position="319"/>
    </location>
</feature>
<evidence type="ECO:0000256" key="2">
    <source>
        <dbReference type="ARBA" id="ARBA00010992"/>
    </source>
</evidence>
<evidence type="ECO:0000256" key="3">
    <source>
        <dbReference type="ARBA" id="ARBA00022448"/>
    </source>
</evidence>
<dbReference type="EMBL" id="LGTK01000005">
    <property type="protein sequence ID" value="KPH77878.1"/>
    <property type="molecule type" value="Genomic_DNA"/>
</dbReference>
<dbReference type="PANTHER" id="PTHR48023">
    <property type="entry name" value="D-XYLOSE-PROTON SYMPORTER-LIKE 2"/>
    <property type="match status" value="1"/>
</dbReference>
<dbReference type="InterPro" id="IPR003663">
    <property type="entry name" value="Sugar/inositol_transpt"/>
</dbReference>
<proteinExistence type="inferred from homology"/>
<feature type="transmembrane region" description="Helical" evidence="10">
    <location>
        <begin position="86"/>
        <end position="105"/>
    </location>
</feature>
<dbReference type="NCBIfam" id="TIGR00879">
    <property type="entry name" value="SP"/>
    <property type="match status" value="1"/>
</dbReference>
<evidence type="ECO:0000256" key="7">
    <source>
        <dbReference type="ARBA" id="ARBA00023136"/>
    </source>
</evidence>
<dbReference type="Pfam" id="PF00083">
    <property type="entry name" value="Sugar_tr"/>
    <property type="match status" value="1"/>
</dbReference>
<feature type="transmembrane region" description="Helical" evidence="10">
    <location>
        <begin position="326"/>
        <end position="348"/>
    </location>
</feature>
<accession>A0ABR5MN17</accession>
<evidence type="ECO:0000256" key="4">
    <source>
        <dbReference type="ARBA" id="ARBA00022475"/>
    </source>
</evidence>
<evidence type="ECO:0000256" key="5">
    <source>
        <dbReference type="ARBA" id="ARBA00022692"/>
    </source>
</evidence>
<dbReference type="PROSITE" id="PS50850">
    <property type="entry name" value="MFS"/>
    <property type="match status" value="1"/>
</dbReference>
<keyword evidence="13" id="KW-1185">Reference proteome</keyword>
<dbReference type="CDD" id="cd17359">
    <property type="entry name" value="MFS_XylE_like"/>
    <property type="match status" value="1"/>
</dbReference>
<gene>
    <name evidence="12" type="ORF">AFL42_02695</name>
</gene>
<comment type="caution">
    <text evidence="12">The sequence shown here is derived from an EMBL/GenBank/DDBJ whole genome shotgun (WGS) entry which is preliminary data.</text>
</comment>
<keyword evidence="5 10" id="KW-0812">Transmembrane</keyword>
<dbReference type="InterPro" id="IPR047984">
    <property type="entry name" value="XylE-like"/>
</dbReference>
<keyword evidence="6 10" id="KW-1133">Transmembrane helix</keyword>
<name>A0ABR5MN17_9BACI</name>
<evidence type="ECO:0000256" key="8">
    <source>
        <dbReference type="RuleBase" id="RU003346"/>
    </source>
</evidence>
<comment type="subcellular location">
    <subcellularLocation>
        <location evidence="1">Cell membrane</location>
        <topology evidence="1">Multi-pass membrane protein</topology>
    </subcellularLocation>
</comment>
<comment type="similarity">
    <text evidence="2 8">Belongs to the major facilitator superfamily. Sugar transporter (TC 2.A.1.1) family.</text>
</comment>
<keyword evidence="4" id="KW-1003">Cell membrane</keyword>
<protein>
    <submittedName>
        <fullName evidence="12">Major facilitator transporter</fullName>
    </submittedName>
</protein>
<keyword evidence="3 8" id="KW-0813">Transport</keyword>
<feature type="transmembrane region" description="Helical" evidence="10">
    <location>
        <begin position="174"/>
        <end position="197"/>
    </location>
</feature>
<dbReference type="InterPro" id="IPR036259">
    <property type="entry name" value="MFS_trans_sf"/>
</dbReference>
<dbReference type="Gene3D" id="1.20.1250.20">
    <property type="entry name" value="MFS general substrate transporter like domains"/>
    <property type="match status" value="1"/>
</dbReference>
<feature type="transmembrane region" description="Helical" evidence="10">
    <location>
        <begin position="20"/>
        <end position="42"/>
    </location>
</feature>
<feature type="coiled-coil region" evidence="9">
    <location>
        <begin position="216"/>
        <end position="243"/>
    </location>
</feature>
<feature type="transmembrane region" description="Helical" evidence="10">
    <location>
        <begin position="54"/>
        <end position="74"/>
    </location>
</feature>
<evidence type="ECO:0000256" key="6">
    <source>
        <dbReference type="ARBA" id="ARBA00022989"/>
    </source>
</evidence>
<feature type="transmembrane region" description="Helical" evidence="10">
    <location>
        <begin position="392"/>
        <end position="412"/>
    </location>
</feature>
<evidence type="ECO:0000256" key="10">
    <source>
        <dbReference type="SAM" id="Phobius"/>
    </source>
</evidence>
<feature type="transmembrane region" description="Helical" evidence="10">
    <location>
        <begin position="418"/>
        <end position="440"/>
    </location>
</feature>
<feature type="transmembrane region" description="Helical" evidence="10">
    <location>
        <begin position="259"/>
        <end position="281"/>
    </location>
</feature>
<reference evidence="12 13" key="1">
    <citation type="submission" date="2015-07" db="EMBL/GenBank/DDBJ databases">
        <title>High-quality draft genome sequence of Oceanobacillus caeni HM6, a bacillus isolated from a human feces.</title>
        <authorList>
            <person name="Kumar J."/>
            <person name="Verma M.K."/>
            <person name="Pandey R."/>
            <person name="Bhambi M."/>
            <person name="Chauhan N."/>
        </authorList>
    </citation>
    <scope>NUCLEOTIDE SEQUENCE [LARGE SCALE GENOMIC DNA]</scope>
    <source>
        <strain evidence="12 13">HM6</strain>
    </source>
</reference>
<dbReference type="PANTHER" id="PTHR48023:SF4">
    <property type="entry name" value="D-XYLOSE-PROTON SYMPORTER-LIKE 2"/>
    <property type="match status" value="1"/>
</dbReference>
<dbReference type="InterPro" id="IPR050820">
    <property type="entry name" value="MFS_Sugar_Transporter"/>
</dbReference>
<dbReference type="SUPFAM" id="SSF103473">
    <property type="entry name" value="MFS general substrate transporter"/>
    <property type="match status" value="1"/>
</dbReference>
<evidence type="ECO:0000259" key="11">
    <source>
        <dbReference type="PROSITE" id="PS50850"/>
    </source>
</evidence>
<keyword evidence="7 10" id="KW-0472">Membrane</keyword>
<dbReference type="Proteomes" id="UP000037854">
    <property type="component" value="Unassembled WGS sequence"/>
</dbReference>
<evidence type="ECO:0000256" key="9">
    <source>
        <dbReference type="SAM" id="Coils"/>
    </source>
</evidence>